<dbReference type="InterPro" id="IPR040493">
    <property type="entry name" value="DUF5518"/>
</dbReference>
<accession>A0A2H4ZWB7</accession>
<keyword evidence="1" id="KW-0812">Transmembrane</keyword>
<dbReference type="KEGG" id="hta:BVU17_04090"/>
<feature type="transmembrane region" description="Helical" evidence="1">
    <location>
        <begin position="87"/>
        <end position="113"/>
    </location>
</feature>
<name>A0A2H4ZWB7_9EURY</name>
<evidence type="ECO:0000256" key="1">
    <source>
        <dbReference type="SAM" id="Phobius"/>
    </source>
</evidence>
<feature type="transmembrane region" description="Helical" evidence="1">
    <location>
        <begin position="45"/>
        <end position="75"/>
    </location>
</feature>
<organism evidence="2 3">
    <name type="scientific">Haloarcula taiwanensis</name>
    <dbReference type="NCBI Taxonomy" id="1932004"/>
    <lineage>
        <taxon>Archaea</taxon>
        <taxon>Methanobacteriati</taxon>
        <taxon>Methanobacteriota</taxon>
        <taxon>Stenosarchaea group</taxon>
        <taxon>Halobacteria</taxon>
        <taxon>Halobacteriales</taxon>
        <taxon>Haloarculaceae</taxon>
        <taxon>Haloarcula</taxon>
    </lineage>
</organism>
<proteinExistence type="predicted"/>
<dbReference type="Pfam" id="PF17647">
    <property type="entry name" value="DUF5518"/>
    <property type="match status" value="1"/>
</dbReference>
<sequence length="127" mass="12973">MRESVTNAGIGALVTIALSFVPFSSVAGGAVAAANHGSGGYRTGLWLGTLAGVCAMVPLLALFLPALYIAGLLGFGIPPGAPGYDLFLALVFSFFLLYTVGLSALGGLGGVWVSVHTSWDIDADRWL</sequence>
<dbReference type="EMBL" id="CP019154">
    <property type="protein sequence ID" value="AUG46740.1"/>
    <property type="molecule type" value="Genomic_DNA"/>
</dbReference>
<gene>
    <name evidence="2" type="ORF">BVU17_04090</name>
</gene>
<dbReference type="AlphaFoldDB" id="A0A2H4ZWB7"/>
<reference evidence="2 3" key="1">
    <citation type="submission" date="2017-01" db="EMBL/GenBank/DDBJ databases">
        <title>A Red Light-Sensitive Sensory Rhodopsin I From Haloarcula taiwanensis, A New Haloarchaeon Isolated From Taiwan.</title>
        <authorList>
            <person name="Yang C.-S."/>
            <person name="Han Y.-A."/>
            <person name="Chen P.-C."/>
            <person name="Ng W.V."/>
            <person name="Chen T.-W."/>
        </authorList>
    </citation>
    <scope>NUCLEOTIDE SEQUENCE [LARGE SCALE GENOMIC DNA]</scope>
    <source>
        <strain evidence="2 3">Taiwanensis</strain>
    </source>
</reference>
<keyword evidence="1" id="KW-0472">Membrane</keyword>
<evidence type="ECO:0000313" key="2">
    <source>
        <dbReference type="EMBL" id="AUG46740.1"/>
    </source>
</evidence>
<evidence type="ECO:0000313" key="3">
    <source>
        <dbReference type="Proteomes" id="UP000242917"/>
    </source>
</evidence>
<dbReference type="OrthoDB" id="222170at2157"/>
<dbReference type="Proteomes" id="UP000242917">
    <property type="component" value="Chromosome I"/>
</dbReference>
<evidence type="ECO:0008006" key="4">
    <source>
        <dbReference type="Google" id="ProtNLM"/>
    </source>
</evidence>
<keyword evidence="1" id="KW-1133">Transmembrane helix</keyword>
<protein>
    <recommendedName>
        <fullName evidence="4">DUF5518 domain-containing protein</fullName>
    </recommendedName>
</protein>
<keyword evidence="3" id="KW-1185">Reference proteome</keyword>